<evidence type="ECO:0000313" key="3">
    <source>
        <dbReference type="EMBL" id="TWT62222.1"/>
    </source>
</evidence>
<gene>
    <name evidence="3" type="ORF">Pan54_29630</name>
</gene>
<keyword evidence="1" id="KW-0697">Rotamase</keyword>
<reference evidence="3 4" key="1">
    <citation type="submission" date="2019-02" db="EMBL/GenBank/DDBJ databases">
        <title>Deep-cultivation of Planctomycetes and their phenomic and genomic characterization uncovers novel biology.</title>
        <authorList>
            <person name="Wiegand S."/>
            <person name="Jogler M."/>
            <person name="Boedeker C."/>
            <person name="Pinto D."/>
            <person name="Vollmers J."/>
            <person name="Rivas-Marin E."/>
            <person name="Kohn T."/>
            <person name="Peeters S.H."/>
            <person name="Heuer A."/>
            <person name="Rast P."/>
            <person name="Oberbeckmann S."/>
            <person name="Bunk B."/>
            <person name="Jeske O."/>
            <person name="Meyerdierks A."/>
            <person name="Storesund J.E."/>
            <person name="Kallscheuer N."/>
            <person name="Luecker S."/>
            <person name="Lage O.M."/>
            <person name="Pohl T."/>
            <person name="Merkel B.J."/>
            <person name="Hornburger P."/>
            <person name="Mueller R.-W."/>
            <person name="Bruemmer F."/>
            <person name="Labrenz M."/>
            <person name="Spormann A.M."/>
            <person name="Op Den Camp H."/>
            <person name="Overmann J."/>
            <person name="Amann R."/>
            <person name="Jetten M.S.M."/>
            <person name="Mascher T."/>
            <person name="Medema M.H."/>
            <person name="Devos D.P."/>
            <person name="Kaster A.-K."/>
            <person name="Ovreas L."/>
            <person name="Rohde M."/>
            <person name="Galperin M.Y."/>
            <person name="Jogler C."/>
        </authorList>
    </citation>
    <scope>NUCLEOTIDE SEQUENCE [LARGE SCALE GENOMIC DNA]</scope>
    <source>
        <strain evidence="3 4">Pan54</strain>
    </source>
</reference>
<dbReference type="RefSeq" id="WP_146504105.1">
    <property type="nucleotide sequence ID" value="NZ_SJPG01000001.1"/>
</dbReference>
<evidence type="ECO:0000259" key="2">
    <source>
        <dbReference type="PROSITE" id="PS50198"/>
    </source>
</evidence>
<keyword evidence="1 3" id="KW-0413">Isomerase</keyword>
<dbReference type="EMBL" id="SJPG01000001">
    <property type="protein sequence ID" value="TWT62222.1"/>
    <property type="molecule type" value="Genomic_DNA"/>
</dbReference>
<feature type="domain" description="PpiC" evidence="2">
    <location>
        <begin position="281"/>
        <end position="380"/>
    </location>
</feature>
<sequence>MSTKLVSRETPDMSTDPKIPHAARFLTRPAARRKWSGTSWGMLGITSLVACLGCQSFKEHFNRVRPNNPVVGPAPPRLTLDDSQSGKAVSEIQQTAALSDGSSTGEIVRISQVSAITPDPIDDSAVVAVVNSNQILASDIFAPYSKQMQMMKEKMPEEQYVQAQRELLKRDMPSQIERTLLSHAMRTSLKQEQAEKLDSVLDQAFEEHVLSLLEKTQSSSSVELNEKLEKEGTSLAMLRKTFGKHQLAMQYLSTQSEVKAEIGRVELLEYYNNHLADYSFPSKVKWQEIRVSFNKHGGRNEALKVLNEAVQDLQAGKTFGEVAKKYSDGPTASLSGEWDWTTKGSLSDTEIDEQLFTMPVGGISKIMEASDRFRVVKVVAREDAHITPFEDLQLEIRKKILTELQKNKKQEVVAKLKKTATIETIFDNDPELAEAMRDFGKTGP</sequence>
<name>A0A5C5XK98_9PLAN</name>
<dbReference type="SUPFAM" id="SSF109998">
    <property type="entry name" value="Triger factor/SurA peptide-binding domain-like"/>
    <property type="match status" value="1"/>
</dbReference>
<evidence type="ECO:0000256" key="1">
    <source>
        <dbReference type="PROSITE-ProRule" id="PRU00278"/>
    </source>
</evidence>
<evidence type="ECO:0000313" key="4">
    <source>
        <dbReference type="Proteomes" id="UP000316095"/>
    </source>
</evidence>
<dbReference type="InterPro" id="IPR027304">
    <property type="entry name" value="Trigger_fact/SurA_dom_sf"/>
</dbReference>
<dbReference type="GO" id="GO:0003755">
    <property type="term" value="F:peptidyl-prolyl cis-trans isomerase activity"/>
    <property type="evidence" value="ECO:0007669"/>
    <property type="project" value="UniProtKB-KW"/>
</dbReference>
<accession>A0A5C5XK98</accession>
<keyword evidence="4" id="KW-1185">Reference proteome</keyword>
<proteinExistence type="predicted"/>
<comment type="caution">
    <text evidence="3">The sequence shown here is derived from an EMBL/GenBank/DDBJ whole genome shotgun (WGS) entry which is preliminary data.</text>
</comment>
<dbReference type="Proteomes" id="UP000316095">
    <property type="component" value="Unassembled WGS sequence"/>
</dbReference>
<dbReference type="InterPro" id="IPR050245">
    <property type="entry name" value="PrsA_foldase"/>
</dbReference>
<dbReference type="Gene3D" id="1.10.4030.10">
    <property type="entry name" value="Porin chaperone SurA, peptide-binding domain"/>
    <property type="match status" value="1"/>
</dbReference>
<dbReference type="PANTHER" id="PTHR47245">
    <property type="entry name" value="PEPTIDYLPROLYL ISOMERASE"/>
    <property type="match status" value="1"/>
</dbReference>
<organism evidence="3 4">
    <name type="scientific">Rubinisphaera italica</name>
    <dbReference type="NCBI Taxonomy" id="2527969"/>
    <lineage>
        <taxon>Bacteria</taxon>
        <taxon>Pseudomonadati</taxon>
        <taxon>Planctomycetota</taxon>
        <taxon>Planctomycetia</taxon>
        <taxon>Planctomycetales</taxon>
        <taxon>Planctomycetaceae</taxon>
        <taxon>Rubinisphaera</taxon>
    </lineage>
</organism>
<dbReference type="InterPro" id="IPR046357">
    <property type="entry name" value="PPIase_dom_sf"/>
</dbReference>
<dbReference type="AlphaFoldDB" id="A0A5C5XK98"/>
<dbReference type="Gene3D" id="3.10.50.40">
    <property type="match status" value="1"/>
</dbReference>
<dbReference type="Pfam" id="PF00639">
    <property type="entry name" value="Rotamase"/>
    <property type="match status" value="1"/>
</dbReference>
<dbReference type="SUPFAM" id="SSF54534">
    <property type="entry name" value="FKBP-like"/>
    <property type="match status" value="1"/>
</dbReference>
<dbReference type="OrthoDB" id="270355at2"/>
<dbReference type="PROSITE" id="PS50198">
    <property type="entry name" value="PPIC_PPIASE_2"/>
    <property type="match status" value="1"/>
</dbReference>
<dbReference type="PANTHER" id="PTHR47245:SF2">
    <property type="entry name" value="PEPTIDYL-PROLYL CIS-TRANS ISOMERASE HP_0175-RELATED"/>
    <property type="match status" value="1"/>
</dbReference>
<dbReference type="InterPro" id="IPR000297">
    <property type="entry name" value="PPIase_PpiC"/>
</dbReference>
<protein>
    <submittedName>
        <fullName evidence="3">Peptidylprolyl isomerase</fullName>
    </submittedName>
</protein>